<dbReference type="RefSeq" id="WP_251262241.1">
    <property type="nucleotide sequence ID" value="NZ_JAMQGP010000007.1"/>
</dbReference>
<keyword evidence="11" id="KW-0449">Lipoprotein</keyword>
<dbReference type="GO" id="GO:0030288">
    <property type="term" value="C:outer membrane-bounded periplasmic space"/>
    <property type="evidence" value="ECO:0007669"/>
    <property type="project" value="TreeGrafter"/>
</dbReference>
<dbReference type="InterPro" id="IPR018323">
    <property type="entry name" value="OM_lipoprot_carrier_LolA_Pbac"/>
</dbReference>
<accession>A0AA41W9X5</accession>
<dbReference type="CDD" id="cd16325">
    <property type="entry name" value="LolA"/>
    <property type="match status" value="1"/>
</dbReference>
<comment type="caution">
    <text evidence="11">The sequence shown here is derived from an EMBL/GenBank/DDBJ whole genome shotgun (WGS) entry which is preliminary data.</text>
</comment>
<evidence type="ECO:0000256" key="5">
    <source>
        <dbReference type="ARBA" id="ARBA00022448"/>
    </source>
</evidence>
<comment type="subcellular location">
    <subcellularLocation>
        <location evidence="1 10">Periplasm</location>
    </subcellularLocation>
</comment>
<keyword evidence="8 10" id="KW-0653">Protein transport</keyword>
<gene>
    <name evidence="10 11" type="primary">lolA</name>
    <name evidence="11" type="ORF">NAF29_13955</name>
</gene>
<evidence type="ECO:0000256" key="6">
    <source>
        <dbReference type="ARBA" id="ARBA00022729"/>
    </source>
</evidence>
<dbReference type="Gene3D" id="2.50.20.10">
    <property type="entry name" value="Lipoprotein localisation LolA/LolB/LppX"/>
    <property type="match status" value="1"/>
</dbReference>
<dbReference type="EMBL" id="JAMQGP010000007">
    <property type="protein sequence ID" value="MCM2680759.1"/>
    <property type="molecule type" value="Genomic_DNA"/>
</dbReference>
<evidence type="ECO:0000256" key="10">
    <source>
        <dbReference type="HAMAP-Rule" id="MF_00240"/>
    </source>
</evidence>
<evidence type="ECO:0000256" key="7">
    <source>
        <dbReference type="ARBA" id="ARBA00022764"/>
    </source>
</evidence>
<evidence type="ECO:0000256" key="3">
    <source>
        <dbReference type="ARBA" id="ARBA00011245"/>
    </source>
</evidence>
<evidence type="ECO:0000313" key="11">
    <source>
        <dbReference type="EMBL" id="MCM2680759.1"/>
    </source>
</evidence>
<dbReference type="SUPFAM" id="SSF89392">
    <property type="entry name" value="Prokaryotic lipoproteins and lipoprotein localization factors"/>
    <property type="match status" value="1"/>
</dbReference>
<comment type="similarity">
    <text evidence="2 10">Belongs to the LolA family.</text>
</comment>
<proteinExistence type="inferred from homology"/>
<evidence type="ECO:0000256" key="2">
    <source>
        <dbReference type="ARBA" id="ARBA00007615"/>
    </source>
</evidence>
<keyword evidence="5 10" id="KW-0813">Transport</keyword>
<dbReference type="NCBIfam" id="TIGR00547">
    <property type="entry name" value="lolA"/>
    <property type="match status" value="1"/>
</dbReference>
<reference evidence="11 12" key="1">
    <citation type="journal article" date="2013" name="Antonie Van Leeuwenhoek">
        <title>Echinimonas agarilytica gen. nov., sp. nov., a new gammaproteobacterium isolated from the sea urchin Strongylocentrotus intermedius.</title>
        <authorList>
            <person name="Nedashkovskaya O.I."/>
            <person name="Stenkova A.M."/>
            <person name="Zhukova N.V."/>
            <person name="Van Trappen S."/>
            <person name="Lee J.S."/>
            <person name="Kim S.B."/>
        </authorList>
    </citation>
    <scope>NUCLEOTIDE SEQUENCE [LARGE SCALE GENOMIC DNA]</scope>
    <source>
        <strain evidence="11 12">KMM 6351</strain>
    </source>
</reference>
<organism evidence="11 12">
    <name type="scientific">Echinimonas agarilytica</name>
    <dbReference type="NCBI Taxonomy" id="1215918"/>
    <lineage>
        <taxon>Bacteria</taxon>
        <taxon>Pseudomonadati</taxon>
        <taxon>Pseudomonadota</taxon>
        <taxon>Gammaproteobacteria</taxon>
        <taxon>Alteromonadales</taxon>
        <taxon>Echinimonadaceae</taxon>
        <taxon>Echinimonas</taxon>
    </lineage>
</organism>
<dbReference type="AlphaFoldDB" id="A0AA41W9X5"/>
<comment type="subunit">
    <text evidence="3 10">Monomer.</text>
</comment>
<keyword evidence="7 10" id="KW-0574">Periplasm</keyword>
<dbReference type="PANTHER" id="PTHR35869">
    <property type="entry name" value="OUTER-MEMBRANE LIPOPROTEIN CARRIER PROTEIN"/>
    <property type="match status" value="1"/>
</dbReference>
<dbReference type="Pfam" id="PF03548">
    <property type="entry name" value="LolA"/>
    <property type="match status" value="1"/>
</dbReference>
<keyword evidence="6 10" id="KW-0732">Signal</keyword>
<feature type="chain" id="PRO_5041498388" description="Outer-membrane lipoprotein carrier protein" evidence="10">
    <location>
        <begin position="31"/>
        <end position="213"/>
    </location>
</feature>
<evidence type="ECO:0000313" key="12">
    <source>
        <dbReference type="Proteomes" id="UP001165393"/>
    </source>
</evidence>
<keyword evidence="12" id="KW-1185">Reference proteome</keyword>
<dbReference type="InterPro" id="IPR029046">
    <property type="entry name" value="LolA/LolB/LppX"/>
</dbReference>
<evidence type="ECO:0000256" key="8">
    <source>
        <dbReference type="ARBA" id="ARBA00022927"/>
    </source>
</evidence>
<sequence precursor="true">MTVIKRFVGRTVMTSAALLLSSLVSFSAIADRESEIQLQDYLSSMKGFQADFKQTVFDEKQSLLQQSSGQLMIKHPNKLRWEVQIPDEELLLSDGVTLWLYSPFLEQVSVFDLEQSISQSPFMLLTSDDPDVWREYSIEKNDKGYRITPNNVTNVAWLQVNLNADVIESIIMLDSQSKRTVFTLSNFAKTAPEDDNLFTFVVPDGVDVDDQRP</sequence>
<dbReference type="PANTHER" id="PTHR35869:SF1">
    <property type="entry name" value="OUTER-MEMBRANE LIPOPROTEIN CARRIER PROTEIN"/>
    <property type="match status" value="1"/>
</dbReference>
<evidence type="ECO:0000256" key="9">
    <source>
        <dbReference type="ARBA" id="ARBA00023186"/>
    </source>
</evidence>
<dbReference type="HAMAP" id="MF_00240">
    <property type="entry name" value="LolA"/>
    <property type="match status" value="1"/>
</dbReference>
<keyword evidence="9 10" id="KW-0143">Chaperone</keyword>
<protein>
    <recommendedName>
        <fullName evidence="4 10">Outer-membrane lipoprotein carrier protein</fullName>
    </recommendedName>
</protein>
<feature type="signal peptide" evidence="10">
    <location>
        <begin position="1"/>
        <end position="30"/>
    </location>
</feature>
<dbReference type="GO" id="GO:0044874">
    <property type="term" value="P:lipoprotein localization to outer membrane"/>
    <property type="evidence" value="ECO:0007669"/>
    <property type="project" value="UniProtKB-UniRule"/>
</dbReference>
<dbReference type="GO" id="GO:0042953">
    <property type="term" value="P:lipoprotein transport"/>
    <property type="evidence" value="ECO:0007669"/>
    <property type="project" value="InterPro"/>
</dbReference>
<comment type="function">
    <text evidence="10">Participates in the translocation of lipoproteins from the inner membrane to the outer membrane. Only forms a complex with a lipoprotein if the residue after the N-terminal Cys is not an aspartate (The Asp acts as a targeting signal to indicate that the lipoprotein should stay in the inner membrane).</text>
</comment>
<dbReference type="InterPro" id="IPR004564">
    <property type="entry name" value="OM_lipoprot_carrier_LolA-like"/>
</dbReference>
<evidence type="ECO:0000256" key="1">
    <source>
        <dbReference type="ARBA" id="ARBA00004418"/>
    </source>
</evidence>
<evidence type="ECO:0000256" key="4">
    <source>
        <dbReference type="ARBA" id="ARBA00014035"/>
    </source>
</evidence>
<name>A0AA41W9X5_9GAMM</name>
<dbReference type="Proteomes" id="UP001165393">
    <property type="component" value="Unassembled WGS sequence"/>
</dbReference>